<reference evidence="1 2" key="1">
    <citation type="submission" date="2018-06" db="EMBL/GenBank/DDBJ databases">
        <title>Chryseolinea flavus sp. nov., a member of the phylum Bacteroidetes isolated from soil.</title>
        <authorList>
            <person name="Li Y."/>
            <person name="Wang J."/>
        </authorList>
    </citation>
    <scope>NUCLEOTIDE SEQUENCE [LARGE SCALE GENOMIC DNA]</scope>
    <source>
        <strain evidence="1 2">SDU1-6</strain>
    </source>
</reference>
<proteinExistence type="predicted"/>
<dbReference type="AlphaFoldDB" id="A0A364Y311"/>
<evidence type="ECO:0000313" key="1">
    <source>
        <dbReference type="EMBL" id="RAW00702.1"/>
    </source>
</evidence>
<accession>A0A364Y311</accession>
<organism evidence="1 2">
    <name type="scientific">Pseudochryseolinea flava</name>
    <dbReference type="NCBI Taxonomy" id="2059302"/>
    <lineage>
        <taxon>Bacteria</taxon>
        <taxon>Pseudomonadati</taxon>
        <taxon>Bacteroidota</taxon>
        <taxon>Cytophagia</taxon>
        <taxon>Cytophagales</taxon>
        <taxon>Fulvivirgaceae</taxon>
        <taxon>Pseudochryseolinea</taxon>
    </lineage>
</organism>
<evidence type="ECO:0000313" key="2">
    <source>
        <dbReference type="Proteomes" id="UP000251889"/>
    </source>
</evidence>
<name>A0A364Y311_9BACT</name>
<dbReference type="EMBL" id="QMFY01000006">
    <property type="protein sequence ID" value="RAW00702.1"/>
    <property type="molecule type" value="Genomic_DNA"/>
</dbReference>
<protein>
    <recommendedName>
        <fullName evidence="3">Outer membrane protein beta-barrel domain-containing protein</fullName>
    </recommendedName>
</protein>
<comment type="caution">
    <text evidence="1">The sequence shown here is derived from an EMBL/GenBank/DDBJ whole genome shotgun (WGS) entry which is preliminary data.</text>
</comment>
<gene>
    <name evidence="1" type="ORF">DQQ10_14040</name>
</gene>
<keyword evidence="2" id="KW-1185">Reference proteome</keyword>
<dbReference type="SUPFAM" id="SSF56925">
    <property type="entry name" value="OMPA-like"/>
    <property type="match status" value="1"/>
</dbReference>
<dbReference type="Proteomes" id="UP000251889">
    <property type="component" value="Unassembled WGS sequence"/>
</dbReference>
<dbReference type="InterPro" id="IPR011250">
    <property type="entry name" value="OMP/PagP_B-barrel"/>
</dbReference>
<evidence type="ECO:0008006" key="3">
    <source>
        <dbReference type="Google" id="ProtNLM"/>
    </source>
</evidence>
<dbReference type="Gene3D" id="2.40.160.20">
    <property type="match status" value="1"/>
</dbReference>
<sequence length="241" mass="25962">MDRARCLFSAGIVRALPYLKTKNNMKKTSILFFLGFLMISVAANAQELKKFRVGLGAGYASPSGSGAKGGVLFYLEPGYRISDMLLVNLRMEWAAMARGTVDASSSTADFDVSTSGSYTVNGQYYFKDASSGFRPFAGVGFGIYSIAAVSLEDASAGGSGNNIDLGKDESKFGFYPRVGFDAGHFQLSIDYNLVGKTSQETPIFEYNEQTDEYEQIGVAKSEFKNSYLGIRLGVTIGGGKK</sequence>
<dbReference type="OrthoDB" id="1161695at2"/>